<organism evidence="1 2">
    <name type="scientific">Saccharopolyspora phatthalungensis</name>
    <dbReference type="NCBI Taxonomy" id="664693"/>
    <lineage>
        <taxon>Bacteria</taxon>
        <taxon>Bacillati</taxon>
        <taxon>Actinomycetota</taxon>
        <taxon>Actinomycetes</taxon>
        <taxon>Pseudonocardiales</taxon>
        <taxon>Pseudonocardiaceae</taxon>
        <taxon>Saccharopolyspora</taxon>
    </lineage>
</organism>
<keyword evidence="2" id="KW-1185">Reference proteome</keyword>
<evidence type="ECO:0000313" key="2">
    <source>
        <dbReference type="Proteomes" id="UP000584374"/>
    </source>
</evidence>
<accession>A0A840Q0Z8</accession>
<evidence type="ECO:0000313" key="1">
    <source>
        <dbReference type="EMBL" id="MBB5154196.1"/>
    </source>
</evidence>
<gene>
    <name evidence="1" type="ORF">BJ970_001730</name>
</gene>
<dbReference type="AlphaFoldDB" id="A0A840Q0Z8"/>
<comment type="caution">
    <text evidence="1">The sequence shown here is derived from an EMBL/GenBank/DDBJ whole genome shotgun (WGS) entry which is preliminary data.</text>
</comment>
<name>A0A840Q0Z8_9PSEU</name>
<dbReference type="EMBL" id="JACHIW010000001">
    <property type="protein sequence ID" value="MBB5154196.1"/>
    <property type="molecule type" value="Genomic_DNA"/>
</dbReference>
<proteinExistence type="predicted"/>
<dbReference type="Proteomes" id="UP000584374">
    <property type="component" value="Unassembled WGS sequence"/>
</dbReference>
<sequence length="41" mass="4479">MCPKPNGCEVSVRCILPQGYSMTIISTVTGLKWSLKGVRKP</sequence>
<reference evidence="1 2" key="1">
    <citation type="submission" date="2020-08" db="EMBL/GenBank/DDBJ databases">
        <title>Sequencing the genomes of 1000 actinobacteria strains.</title>
        <authorList>
            <person name="Klenk H.-P."/>
        </authorList>
    </citation>
    <scope>NUCLEOTIDE SEQUENCE [LARGE SCALE GENOMIC DNA]</scope>
    <source>
        <strain evidence="1 2">DSM 45584</strain>
    </source>
</reference>
<protein>
    <submittedName>
        <fullName evidence="1">Uncharacterized protein</fullName>
    </submittedName>
</protein>